<name>A0A328FAH6_9BACT</name>
<keyword evidence="4" id="KW-1185">Reference proteome</keyword>
<dbReference type="Proteomes" id="UP000248798">
    <property type="component" value="Unassembled WGS sequence"/>
</dbReference>
<organism evidence="2 3">
    <name type="scientific">Desulfobacter hydrogenophilus</name>
    <dbReference type="NCBI Taxonomy" id="2291"/>
    <lineage>
        <taxon>Bacteria</taxon>
        <taxon>Pseudomonadati</taxon>
        <taxon>Thermodesulfobacteriota</taxon>
        <taxon>Desulfobacteria</taxon>
        <taxon>Desulfobacterales</taxon>
        <taxon>Desulfobacteraceae</taxon>
        <taxon>Desulfobacter</taxon>
    </lineage>
</organism>
<dbReference type="EMBL" id="QLNI01000049">
    <property type="protein sequence ID" value="RAM00422.1"/>
    <property type="molecule type" value="Genomic_DNA"/>
</dbReference>
<dbReference type="EMBL" id="CP036313">
    <property type="protein sequence ID" value="QBH14591.1"/>
    <property type="molecule type" value="Genomic_DNA"/>
</dbReference>
<protein>
    <submittedName>
        <fullName evidence="2">Uncharacterized protein</fullName>
    </submittedName>
</protein>
<evidence type="ECO:0000313" key="4">
    <source>
        <dbReference type="Proteomes" id="UP000293902"/>
    </source>
</evidence>
<proteinExistence type="predicted"/>
<sequence>MPEEKTKGITPEIIEENSWRLQTFFFNIKAEKKNCQSVKETDTNDDFFVFMHIIIYSWILNEQSS</sequence>
<evidence type="ECO:0000313" key="2">
    <source>
        <dbReference type="EMBL" id="RAM00422.1"/>
    </source>
</evidence>
<evidence type="ECO:0000313" key="1">
    <source>
        <dbReference type="EMBL" id="QBH14591.1"/>
    </source>
</evidence>
<accession>A0A328FAH6</accession>
<reference evidence="2 3" key="1">
    <citation type="submission" date="2018-06" db="EMBL/GenBank/DDBJ databases">
        <title>Complete Genome Sequence of Desulfobacter hydrogenophilus (DSM3380).</title>
        <authorList>
            <person name="Marietou A."/>
            <person name="Schreiber L."/>
            <person name="Marshall I."/>
            <person name="Jorgensen B."/>
        </authorList>
    </citation>
    <scope>NUCLEOTIDE SEQUENCE [LARGE SCALE GENOMIC DNA]</scope>
    <source>
        <strain evidence="2 3">DSM 3380</strain>
    </source>
</reference>
<dbReference type="AlphaFoldDB" id="A0A328FAH6"/>
<evidence type="ECO:0000313" key="3">
    <source>
        <dbReference type="Proteomes" id="UP000248798"/>
    </source>
</evidence>
<dbReference type="RefSeq" id="WP_111959699.1">
    <property type="nucleotide sequence ID" value="NZ_CP036313.1"/>
</dbReference>
<gene>
    <name evidence="2" type="ORF">DO021_19265</name>
    <name evidence="1" type="ORF">EYB58_17670</name>
</gene>
<dbReference type="Proteomes" id="UP000293902">
    <property type="component" value="Chromosome"/>
</dbReference>
<reference evidence="1 4" key="2">
    <citation type="submission" date="2019-02" db="EMBL/GenBank/DDBJ databases">
        <title>Complete genome sequence of Desulfobacter hydrogenophilus AcRS1.</title>
        <authorList>
            <person name="Marietou A."/>
            <person name="Lund M.B."/>
            <person name="Marshall I.P.G."/>
            <person name="Schreiber L."/>
            <person name="Jorgensen B."/>
        </authorList>
    </citation>
    <scope>NUCLEOTIDE SEQUENCE [LARGE SCALE GENOMIC DNA]</scope>
    <source>
        <strain evidence="1 4">AcRS1</strain>
    </source>
</reference>